<organism evidence="1 2">
    <name type="scientific">Rheinheimera muenzenbergensis</name>
    <dbReference type="NCBI Taxonomy" id="1193628"/>
    <lineage>
        <taxon>Bacteria</taxon>
        <taxon>Pseudomonadati</taxon>
        <taxon>Pseudomonadota</taxon>
        <taxon>Gammaproteobacteria</taxon>
        <taxon>Chromatiales</taxon>
        <taxon>Chromatiaceae</taxon>
        <taxon>Rheinheimera</taxon>
    </lineage>
</organism>
<evidence type="ECO:0000313" key="2">
    <source>
        <dbReference type="Proteomes" id="UP001375382"/>
    </source>
</evidence>
<dbReference type="RefSeq" id="WP_335737084.1">
    <property type="nucleotide sequence ID" value="NZ_JALAAR010000015.1"/>
</dbReference>
<accession>A0ABU8CAK1</accession>
<keyword evidence="1" id="KW-0808">Transferase</keyword>
<keyword evidence="1" id="KW-0012">Acyltransferase</keyword>
<dbReference type="Proteomes" id="UP001375382">
    <property type="component" value="Unassembled WGS sequence"/>
</dbReference>
<keyword evidence="2" id="KW-1185">Reference proteome</keyword>
<dbReference type="GO" id="GO:0016746">
    <property type="term" value="F:acyltransferase activity"/>
    <property type="evidence" value="ECO:0007669"/>
    <property type="project" value="UniProtKB-KW"/>
</dbReference>
<gene>
    <name evidence="1" type="ORF">MN202_15675</name>
</gene>
<evidence type="ECO:0000313" key="1">
    <source>
        <dbReference type="EMBL" id="MEH8018681.1"/>
    </source>
</evidence>
<comment type="caution">
    <text evidence="1">The sequence shown here is derived from an EMBL/GenBank/DDBJ whole genome shotgun (WGS) entry which is preliminary data.</text>
</comment>
<dbReference type="Gene3D" id="3.40.630.30">
    <property type="match status" value="1"/>
</dbReference>
<dbReference type="EMBL" id="JALAAR010000015">
    <property type="protein sequence ID" value="MEH8018681.1"/>
    <property type="molecule type" value="Genomic_DNA"/>
</dbReference>
<name>A0ABU8CAK1_9GAMM</name>
<sequence length="265" mass="29645">MNIHLATGINSPLYVPKACPEFALGLDPSVACFLNSFHCFAAESVLEKNAVYRLRHKVYCEELNFEPIRENGMESDSFDTNSMHLGIEHALSAKMVGTVRVITSANSQELLPVESNFGNTITHAELNPGAFQREQICEISRLAVPDFVRCKLRSGDMFTDEQQAQSGSLVAISLYLLASVLCEQEGRFHCFVMFEHKMARALRKIGIHFSQVGDFTEYHGLRAVHYLDVRTLNETLKPKYLALRSMLATQLDSNSLARLGSKKIA</sequence>
<dbReference type="NCBIfam" id="TIGR03694">
    <property type="entry name" value="exosort_acyl"/>
    <property type="match status" value="1"/>
</dbReference>
<dbReference type="SUPFAM" id="SSF55729">
    <property type="entry name" value="Acyl-CoA N-acyltransferases (Nat)"/>
    <property type="match status" value="1"/>
</dbReference>
<protein>
    <submittedName>
        <fullName evidence="1">PEP-CTERM/exosortase system-associated acyltransferase</fullName>
    </submittedName>
</protein>
<proteinExistence type="predicted"/>
<dbReference type="Pfam" id="PF13444">
    <property type="entry name" value="Acetyltransf_5"/>
    <property type="match status" value="1"/>
</dbReference>
<dbReference type="InterPro" id="IPR016181">
    <property type="entry name" value="Acyl_CoA_acyltransferase"/>
</dbReference>
<dbReference type="InterPro" id="IPR022484">
    <property type="entry name" value="PEP-CTERM/exosrtase_acylTfrase"/>
</dbReference>
<reference evidence="1 2" key="1">
    <citation type="journal article" date="2023" name="Ecotoxicol. Environ. Saf.">
        <title>Mercury remediation potential of mercury-resistant strain Rheinheimera metallidurans sp. nov. isolated from a municipal waste dumping site.</title>
        <authorList>
            <person name="Yadav V."/>
            <person name="Manjhi A."/>
            <person name="Vadakedath N."/>
        </authorList>
    </citation>
    <scope>NUCLEOTIDE SEQUENCE [LARGE SCALE GENOMIC DNA]</scope>
    <source>
        <strain evidence="1 2">E-49</strain>
    </source>
</reference>